<comment type="caution">
    <text evidence="4">The sequence shown here is derived from an EMBL/GenBank/DDBJ whole genome shotgun (WGS) entry which is preliminary data.</text>
</comment>
<protein>
    <recommendedName>
        <fullName evidence="3">Non-haem dioxygenase N-terminal domain-containing protein</fullName>
    </recommendedName>
</protein>
<name>A0ABQ7CLH0_BRACR</name>
<evidence type="ECO:0000256" key="1">
    <source>
        <dbReference type="ARBA" id="ARBA00022723"/>
    </source>
</evidence>
<dbReference type="InterPro" id="IPR027443">
    <property type="entry name" value="IPNS-like_sf"/>
</dbReference>
<keyword evidence="5" id="KW-1185">Reference proteome</keyword>
<reference evidence="4 5" key="1">
    <citation type="journal article" date="2020" name="BMC Genomics">
        <title>Intraspecific diversification of the crop wild relative Brassica cretica Lam. using demographic model selection.</title>
        <authorList>
            <person name="Kioukis A."/>
            <person name="Michalopoulou V.A."/>
            <person name="Briers L."/>
            <person name="Pirintsos S."/>
            <person name="Studholme D.J."/>
            <person name="Pavlidis P."/>
            <person name="Sarris P.F."/>
        </authorList>
    </citation>
    <scope>NUCLEOTIDE SEQUENCE [LARGE SCALE GENOMIC DNA]</scope>
    <source>
        <strain evidence="5">cv. PFS-1207/04</strain>
    </source>
</reference>
<proteinExistence type="predicted"/>
<evidence type="ECO:0000313" key="4">
    <source>
        <dbReference type="EMBL" id="KAF3560876.1"/>
    </source>
</evidence>
<dbReference type="PANTHER" id="PTHR47850:SF1">
    <property type="entry name" value="F-BOX_KELCH-REPEAT PROTEIN OR23"/>
    <property type="match status" value="1"/>
</dbReference>
<keyword evidence="1" id="KW-0479">Metal-binding</keyword>
<gene>
    <name evidence="4" type="ORF">DY000_02010922</name>
</gene>
<organism evidence="4 5">
    <name type="scientific">Brassica cretica</name>
    <name type="common">Mustard</name>
    <dbReference type="NCBI Taxonomy" id="69181"/>
    <lineage>
        <taxon>Eukaryota</taxon>
        <taxon>Viridiplantae</taxon>
        <taxon>Streptophyta</taxon>
        <taxon>Embryophyta</taxon>
        <taxon>Tracheophyta</taxon>
        <taxon>Spermatophyta</taxon>
        <taxon>Magnoliopsida</taxon>
        <taxon>eudicotyledons</taxon>
        <taxon>Gunneridae</taxon>
        <taxon>Pentapetalae</taxon>
        <taxon>rosids</taxon>
        <taxon>malvids</taxon>
        <taxon>Brassicales</taxon>
        <taxon>Brassicaceae</taxon>
        <taxon>Brassiceae</taxon>
        <taxon>Brassica</taxon>
    </lineage>
</organism>
<sequence length="166" mass="18867">MGADTPQLPVIYLSDQTLKPGGEKWVEVRSDVRKALEDYGAFEVSYDRVSEELKKSVLDAMIELFELPVEAKQRNVSPKPYTGYSTHNGLSESLGIQDSNVLEKVNEFTQLLRPDCEGNKSMRSNAGCLMIHVYDPKKRTWRSVVAKPPFNHQLDFRTTVMCTIRL</sequence>
<dbReference type="InterPro" id="IPR026992">
    <property type="entry name" value="DIOX_N"/>
</dbReference>
<dbReference type="SUPFAM" id="SSF51197">
    <property type="entry name" value="Clavaminate synthase-like"/>
    <property type="match status" value="1"/>
</dbReference>
<dbReference type="EMBL" id="QGKV02000759">
    <property type="protein sequence ID" value="KAF3560876.1"/>
    <property type="molecule type" value="Genomic_DNA"/>
</dbReference>
<evidence type="ECO:0000313" key="5">
    <source>
        <dbReference type="Proteomes" id="UP000266723"/>
    </source>
</evidence>
<dbReference type="Gene3D" id="2.60.120.330">
    <property type="entry name" value="B-lactam Antibiotic, Isopenicillin N Synthase, Chain"/>
    <property type="match status" value="1"/>
</dbReference>
<feature type="domain" description="Non-haem dioxygenase N-terminal" evidence="3">
    <location>
        <begin position="8"/>
        <end position="88"/>
    </location>
</feature>
<evidence type="ECO:0000259" key="3">
    <source>
        <dbReference type="Pfam" id="PF14226"/>
    </source>
</evidence>
<accession>A0ABQ7CLH0</accession>
<evidence type="ECO:0000256" key="2">
    <source>
        <dbReference type="ARBA" id="ARBA00023004"/>
    </source>
</evidence>
<dbReference type="Proteomes" id="UP000266723">
    <property type="component" value="Unassembled WGS sequence"/>
</dbReference>
<dbReference type="Pfam" id="PF14226">
    <property type="entry name" value="DIOX_N"/>
    <property type="match status" value="1"/>
</dbReference>
<keyword evidence="2" id="KW-0408">Iron</keyword>
<dbReference type="PANTHER" id="PTHR47850">
    <property type="entry name" value="F-BOX/KELCH-REPEAT PROTEIN OR23"/>
    <property type="match status" value="1"/>
</dbReference>